<evidence type="ECO:0000259" key="8">
    <source>
        <dbReference type="PROSITE" id="PS52019"/>
    </source>
</evidence>
<dbReference type="Gene3D" id="3.40.47.10">
    <property type="match status" value="1"/>
</dbReference>
<dbReference type="InterPro" id="IPR032821">
    <property type="entry name" value="PKS_assoc"/>
</dbReference>
<dbReference type="InterPro" id="IPR016039">
    <property type="entry name" value="Thiolase-like"/>
</dbReference>
<dbReference type="InterPro" id="IPR013968">
    <property type="entry name" value="PKS_KR"/>
</dbReference>
<dbReference type="Proteomes" id="UP001235547">
    <property type="component" value="Chromosome 1"/>
</dbReference>
<dbReference type="PROSITE" id="PS50075">
    <property type="entry name" value="CARRIER"/>
    <property type="match status" value="1"/>
</dbReference>
<keyword evidence="4" id="KW-0511">Multifunctional enzyme</keyword>
<dbReference type="SUPFAM" id="SSF53901">
    <property type="entry name" value="Thiolase-like"/>
    <property type="match status" value="1"/>
</dbReference>
<dbReference type="InterPro" id="IPR014043">
    <property type="entry name" value="Acyl_transferase_dom"/>
</dbReference>
<proteinExistence type="predicted"/>
<dbReference type="SMART" id="SM00823">
    <property type="entry name" value="PKS_PP"/>
    <property type="match status" value="1"/>
</dbReference>
<keyword evidence="2" id="KW-0597">Phosphoprotein</keyword>
<dbReference type="Pfam" id="PF21089">
    <property type="entry name" value="PKS_DH_N"/>
    <property type="match status" value="1"/>
</dbReference>
<reference evidence="9 10" key="1">
    <citation type="submission" date="2023-03" db="EMBL/GenBank/DDBJ databases">
        <authorList>
            <person name="Kaur S."/>
            <person name="Espinosa-Saiz D."/>
            <person name="Velazquez E."/>
            <person name="Menendez E."/>
            <person name="diCenzo G.C."/>
        </authorList>
    </citation>
    <scope>NUCLEOTIDE SEQUENCE [LARGE SCALE GENOMIC DNA]</scope>
    <source>
        <strain evidence="9 10">LMG 27395</strain>
    </source>
</reference>
<organism evidence="9 10">
    <name type="scientific">Sinorhizobium numidicum</name>
    <dbReference type="NCBI Taxonomy" id="680248"/>
    <lineage>
        <taxon>Bacteria</taxon>
        <taxon>Pseudomonadati</taxon>
        <taxon>Pseudomonadota</taxon>
        <taxon>Alphaproteobacteria</taxon>
        <taxon>Hyphomicrobiales</taxon>
        <taxon>Rhizobiaceae</taxon>
        <taxon>Sinorhizobium/Ensifer group</taxon>
        <taxon>Sinorhizobium</taxon>
    </lineage>
</organism>
<keyword evidence="10" id="KW-1185">Reference proteome</keyword>
<dbReference type="InterPro" id="IPR020806">
    <property type="entry name" value="PKS_PP-bd"/>
</dbReference>
<dbReference type="InterPro" id="IPR014031">
    <property type="entry name" value="Ketoacyl_synth_C"/>
</dbReference>
<dbReference type="PROSITE" id="PS01162">
    <property type="entry name" value="QOR_ZETA_CRYSTAL"/>
    <property type="match status" value="1"/>
</dbReference>
<dbReference type="InterPro" id="IPR049552">
    <property type="entry name" value="PKS_DH_N"/>
</dbReference>
<dbReference type="Pfam" id="PF00109">
    <property type="entry name" value="ketoacyl-synt"/>
    <property type="match status" value="1"/>
</dbReference>
<dbReference type="Pfam" id="PF08240">
    <property type="entry name" value="ADH_N"/>
    <property type="match status" value="1"/>
</dbReference>
<evidence type="ECO:0000259" key="7">
    <source>
        <dbReference type="PROSITE" id="PS52004"/>
    </source>
</evidence>
<dbReference type="InterPro" id="IPR020843">
    <property type="entry name" value="ER"/>
</dbReference>
<dbReference type="PROSITE" id="PS00606">
    <property type="entry name" value="KS3_1"/>
    <property type="match status" value="1"/>
</dbReference>
<dbReference type="SUPFAM" id="SSF51735">
    <property type="entry name" value="NAD(P)-binding Rossmann-fold domains"/>
    <property type="match status" value="2"/>
</dbReference>
<dbReference type="SMART" id="SM00822">
    <property type="entry name" value="PKS_KR"/>
    <property type="match status" value="1"/>
</dbReference>
<dbReference type="InterPro" id="IPR009081">
    <property type="entry name" value="PP-bd_ACP"/>
</dbReference>
<dbReference type="EMBL" id="CP120371">
    <property type="protein sequence ID" value="WEX84599.1"/>
    <property type="molecule type" value="Genomic_DNA"/>
</dbReference>
<evidence type="ECO:0000256" key="5">
    <source>
        <dbReference type="PROSITE-ProRule" id="PRU01363"/>
    </source>
</evidence>
<dbReference type="PROSITE" id="PS00012">
    <property type="entry name" value="PHOSPHOPANTETHEINE"/>
    <property type="match status" value="1"/>
</dbReference>
<dbReference type="Pfam" id="PF14765">
    <property type="entry name" value="PS-DH"/>
    <property type="match status" value="1"/>
</dbReference>
<dbReference type="InterPro" id="IPR016035">
    <property type="entry name" value="Acyl_Trfase/lysoPLipase"/>
</dbReference>
<gene>
    <name evidence="9" type="ORF">PYH38_003495</name>
</gene>
<dbReference type="InterPro" id="IPR049900">
    <property type="entry name" value="PKS_mFAS_DH"/>
</dbReference>
<dbReference type="SUPFAM" id="SSF50129">
    <property type="entry name" value="GroES-like"/>
    <property type="match status" value="1"/>
</dbReference>
<name>A0ABY8D137_9HYPH</name>
<keyword evidence="1" id="KW-0596">Phosphopantetheine</keyword>
<dbReference type="InterPro" id="IPR014030">
    <property type="entry name" value="Ketoacyl_synth_N"/>
</dbReference>
<keyword evidence="3" id="KW-0808">Transferase</keyword>
<dbReference type="InterPro" id="IPR042104">
    <property type="entry name" value="PKS_dehydratase_sf"/>
</dbReference>
<evidence type="ECO:0000313" key="9">
    <source>
        <dbReference type="EMBL" id="WEX84599.1"/>
    </source>
</evidence>
<evidence type="ECO:0000256" key="3">
    <source>
        <dbReference type="ARBA" id="ARBA00022679"/>
    </source>
</evidence>
<dbReference type="Pfam" id="PF02801">
    <property type="entry name" value="Ketoacyl-synt_C"/>
    <property type="match status" value="1"/>
</dbReference>
<feature type="active site" description="Proton acceptor; for dehydratase activity" evidence="5">
    <location>
        <position position="921"/>
    </location>
</feature>
<dbReference type="InterPro" id="IPR002364">
    <property type="entry name" value="Quin_OxRdtase/zeta-crystal_CS"/>
</dbReference>
<dbReference type="Gene3D" id="3.10.129.110">
    <property type="entry name" value="Polyketide synthase dehydratase"/>
    <property type="match status" value="1"/>
</dbReference>
<dbReference type="PANTHER" id="PTHR43775">
    <property type="entry name" value="FATTY ACID SYNTHASE"/>
    <property type="match status" value="1"/>
</dbReference>
<dbReference type="CDD" id="cd05274">
    <property type="entry name" value="KR_FAS_SDR_x"/>
    <property type="match status" value="1"/>
</dbReference>
<feature type="domain" description="PKS/mFAS DH" evidence="8">
    <location>
        <begin position="882"/>
        <end position="1171"/>
    </location>
</feature>
<dbReference type="InterPro" id="IPR036291">
    <property type="entry name" value="NAD(P)-bd_dom_sf"/>
</dbReference>
<dbReference type="Gene3D" id="3.40.366.10">
    <property type="entry name" value="Malonyl-Coenzyme A Acyl Carrier Protein, domain 2"/>
    <property type="match status" value="1"/>
</dbReference>
<dbReference type="PANTHER" id="PTHR43775:SF37">
    <property type="entry name" value="SI:DKEY-61P9.11"/>
    <property type="match status" value="1"/>
</dbReference>
<dbReference type="SMART" id="SM00826">
    <property type="entry name" value="PKS_DH"/>
    <property type="match status" value="1"/>
</dbReference>
<dbReference type="InterPro" id="IPR049551">
    <property type="entry name" value="PKS_DH_C"/>
</dbReference>
<dbReference type="SMART" id="SM00825">
    <property type="entry name" value="PKS_KS"/>
    <property type="match status" value="1"/>
</dbReference>
<dbReference type="InterPro" id="IPR050091">
    <property type="entry name" value="PKS_NRPS_Biosynth_Enz"/>
</dbReference>
<dbReference type="RefSeq" id="WP_280735519.1">
    <property type="nucleotide sequence ID" value="NZ_CP120368.1"/>
</dbReference>
<dbReference type="InterPro" id="IPR001227">
    <property type="entry name" value="Ac_transferase_dom_sf"/>
</dbReference>
<protein>
    <submittedName>
        <fullName evidence="9">SDR family NAD(P)-dependent oxidoreductase</fullName>
    </submittedName>
</protein>
<dbReference type="InterPro" id="IPR020807">
    <property type="entry name" value="PKS_DH"/>
</dbReference>
<dbReference type="Pfam" id="PF00698">
    <property type="entry name" value="Acyl_transf_1"/>
    <property type="match status" value="1"/>
</dbReference>
<feature type="region of interest" description="N-terminal hotdog fold" evidence="5">
    <location>
        <begin position="882"/>
        <end position="1011"/>
    </location>
</feature>
<feature type="active site" description="Proton donor; for dehydratase activity" evidence="5">
    <location>
        <position position="1086"/>
    </location>
</feature>
<feature type="domain" description="Carrier" evidence="6">
    <location>
        <begin position="2399"/>
        <end position="2473"/>
    </location>
</feature>
<dbReference type="Pfam" id="PF13602">
    <property type="entry name" value="ADH_zinc_N_2"/>
    <property type="match status" value="1"/>
</dbReference>
<sequence>MTVEIIGRACLAPGAKSPEALFKVLRQGKCTVSSVPSDRWDLARFWHPVMGTQGKTYSFAAGTLDQIYDFDPAVFGMSQREAMYMDPQQRVLLRLAWRALEDANISVSSLHGENVGVYVGASSLDHANITVDDPASAGPYFMTGNTLSIVSNRISHVFGLSGPSMTVDTACSSSLVALDQAMRALNAGEIDTAIVGGVNILAHPLPFVGFAQARMLSPEGLCRAYDNDGAGYVRAEGGVVFVLRRSDRARRERDRSYAKIVASGVNSAGRTNGISLPSREAQANLLRAIYEGNGIDANQVAFVEGHGTGTKVGDPAEVWSIGTVIGAKRRAPVPIGSIKSNIGHTEPASGLFGMMKAVLALEHNYLPASLHFETPNEHIDFEGLNVRVTANPIELLKGKRARLAGINSFGFGGANAHVVLSDPDPIQEEKTPVPSAGHVFLASAHTVSSLENLLKDYKAAFANATREEARAIIAAAGANRTHMRHRFAARSDHPEDIVRAIASHLEKPGSDIGEIGEAAVKDAKVAFVFSGNGSQWAGMGVEAFRENLHFRQSFTSVSALFKFHSDIVLTDLLTDPYLDSKLADTKIAQPLLFAIQAALSDSLVAMGVKPAAVFGHSVGEIAAAYAAGAMSLVDAVSIVAKRSLHQDLLAGQGTMAAVMLGEEAARAFAEARGLNELCVAAINAHNSVTISGPAHEISAFRDAARKAKIPVQILDINYPFHHPIIDQAKQAFLSDIPDIAPRRTELTYLSTVTGAALDGTELDPDYWWKNVREPVRFQAAAEAALDLGCRLFIEISPRPILASYVKETIKQAAVSATVVPTLLRDVGEKGQDPISASMARAVAHGAVVDRVRVYGKRDAFVELPSLPFEPVELRPTTTTDATDLFGRIARPYRLTGWRGDPNSGSWKNHVDAHLFPDLAEHVVDGKAILPGSGFIEMAVSAAQQYYGSDEVEITNLEIVRPLELSDSRILELSTILSPETGDIEIRSRERLSEDDWTVHAVARSRKPIPGQNDACPSFAGMAKTATVTPSKAYETAKQFGLDYGPHFQLLSKAVAYGNRLVDVELKAPDAAGHPLVTYALHPISVDASFHGLVALFDRFSGDKGGAPYIPVRFGSVRVVKAGSAIARATIEIERVSANSIKARFHFFDKSGEAIAHFDDCRFRRTYLRKHKALDGLSFHYETVLSDVILPGAKLGPAAPMKLTEQARPESGVDNATLLFNAAIYRACQEIALKLARGRATIQGNSLPGDFAFQCFLTNCLYVLEDAGLSEHQNGIWKIAPEFTLPTVQEILGELYGERPDRAVEAVLINNAYAEALSRLDALAVNPHGEAVASGSAGFISEATLDHQAVHSVASRSRMEQLLGTVERALAEQSTGGTRLRIVELGSVSAGFTRSLADLAARYRASLTIVEPRDNAQRNLEIAFENDAHVRVLKKSDVAALAAFDLAVSASDNLYHLIEEEVAVRAALRSALRENGALVAAVSAPSIFSDFALGLSDGWFARSQTAEFPIGSLAAVPHWQKSLADLELRDVAVTDRECPHGNIILIEAQGAAAPAAKRSTEAKGAVATPYLLIETAGARQASAPVVAPAISASVTGDMAADVTTLRAALNKLGDGPVRAVFVSPATSHVRDEDSELLQTQVLTLSAFAESLRQHVGDAEQAGDDRPRLVVVAPGGAPVSASANCGINSGLWAFVRVLQNEYEFLDVHSLDLAGGDAAMAKDLIAAALPLLAVSGTNREWLLDRETGVLSEIRAVPGPADRTEGTTSGFAAATIRQRVSSQVGSIAWEEAAVPEAGRGEIVVAVAATGLNFRDVMWAMGLLPEEALEDGFAGATIGMELSGYVVAVGEGVDDLFVGDAVMAIASSAFSTHAVVSRAGVAKLPRSVSPVAAATVPVAFLTAYYAMVELGRIQPGETILIHGAAGGVGLAALQVAKLKGAKVIATAGTREKRRFLAMLGADHVFDSRSLGFVNDVRAVTGGEGVDLVLNSLFAEAMEQSLGLVKPFGRFLELGKRDYYADSKIGLRPFRRNVSYFGIDADQLLVNAPDLTKRIFMEIGTLFEEGKLTPLPYRAFDFDEIGNAFRLMQNAGHIGKIVVLPPVVGKHEVAAKPHKGMKVDPDGVHLVVGGIGGFGLAAANRLVENGARRIALCSRRGLADLETSAMIKRWEKAGVSASLHACDVTDAAAVEALLASLRAEAPLRSVVHAAMALDDALISNLNRERNRPVIDTKAKGAAILDRLTRDDQIDNFILFSSATTLVGNPGQANYVAANGFLEGLARARRAQGLAGLAVGFGAIADAGYLTQNADVNDLLAKRIGKTALKAQVALDMVESHIASDPGTVDAAVVMISEIDWTAARNLPVSRNALFEVILRSADQHSSGSEGAQMDLVAMIEGKSPHEAEDILFDLVAGEIAAILRVSKDTVTRGKILKEIGLDSLMAVELGMSFQQNTGFDMPLSGVADNTTVGDVARKLYEKVSKRDHGDDGEAADDKLVTELTQRHVGAVKEKALSQ</sequence>
<dbReference type="InterPro" id="IPR011032">
    <property type="entry name" value="GroES-like_sf"/>
</dbReference>
<dbReference type="Gene3D" id="3.40.50.720">
    <property type="entry name" value="NAD(P)-binding Rossmann-like Domain"/>
    <property type="match status" value="3"/>
</dbReference>
<dbReference type="Gene3D" id="3.90.180.10">
    <property type="entry name" value="Medium-chain alcohol dehydrogenases, catalytic domain"/>
    <property type="match status" value="1"/>
</dbReference>
<dbReference type="InterPro" id="IPR020841">
    <property type="entry name" value="PKS_Beta-ketoAc_synthase_dom"/>
</dbReference>
<dbReference type="InterPro" id="IPR057326">
    <property type="entry name" value="KR_dom"/>
</dbReference>
<evidence type="ECO:0000256" key="1">
    <source>
        <dbReference type="ARBA" id="ARBA00022450"/>
    </source>
</evidence>
<dbReference type="InterPro" id="IPR006162">
    <property type="entry name" value="Ppantetheine_attach_site"/>
</dbReference>
<dbReference type="InterPro" id="IPR018201">
    <property type="entry name" value="Ketoacyl_synth_AS"/>
</dbReference>
<dbReference type="Pfam" id="PF00550">
    <property type="entry name" value="PP-binding"/>
    <property type="match status" value="1"/>
</dbReference>
<feature type="domain" description="Ketosynthase family 3 (KS3)" evidence="7">
    <location>
        <begin position="1"/>
        <end position="422"/>
    </location>
</feature>
<dbReference type="Pfam" id="PF16197">
    <property type="entry name" value="KAsynt_C_assoc"/>
    <property type="match status" value="1"/>
</dbReference>
<dbReference type="PROSITE" id="PS52019">
    <property type="entry name" value="PKS_MFAS_DH"/>
    <property type="match status" value="1"/>
</dbReference>
<evidence type="ECO:0000259" key="6">
    <source>
        <dbReference type="PROSITE" id="PS50075"/>
    </source>
</evidence>
<dbReference type="CDD" id="cd05195">
    <property type="entry name" value="enoyl_red"/>
    <property type="match status" value="1"/>
</dbReference>
<feature type="region of interest" description="C-terminal hotdog fold" evidence="5">
    <location>
        <begin position="1024"/>
        <end position="1171"/>
    </location>
</feature>
<dbReference type="InterPro" id="IPR013154">
    <property type="entry name" value="ADH-like_N"/>
</dbReference>
<evidence type="ECO:0000313" key="10">
    <source>
        <dbReference type="Proteomes" id="UP001235547"/>
    </source>
</evidence>
<dbReference type="InterPro" id="IPR036736">
    <property type="entry name" value="ACP-like_sf"/>
</dbReference>
<dbReference type="Pfam" id="PF08659">
    <property type="entry name" value="KR"/>
    <property type="match status" value="1"/>
</dbReference>
<dbReference type="SUPFAM" id="SSF55048">
    <property type="entry name" value="Probable ACP-binding domain of malonyl-CoA ACP transacylase"/>
    <property type="match status" value="1"/>
</dbReference>
<dbReference type="InterPro" id="IPR016036">
    <property type="entry name" value="Malonyl_transacylase_ACP-bd"/>
</dbReference>
<dbReference type="CDD" id="cd00833">
    <property type="entry name" value="PKS"/>
    <property type="match status" value="1"/>
</dbReference>
<dbReference type="PROSITE" id="PS52004">
    <property type="entry name" value="KS3_2"/>
    <property type="match status" value="1"/>
</dbReference>
<dbReference type="Gene3D" id="1.10.1200.10">
    <property type="entry name" value="ACP-like"/>
    <property type="match status" value="1"/>
</dbReference>
<dbReference type="SMART" id="SM00829">
    <property type="entry name" value="PKS_ER"/>
    <property type="match status" value="1"/>
</dbReference>
<dbReference type="SUPFAM" id="SSF47336">
    <property type="entry name" value="ACP-like"/>
    <property type="match status" value="1"/>
</dbReference>
<dbReference type="Gene3D" id="3.30.70.3290">
    <property type="match status" value="1"/>
</dbReference>
<accession>A0ABY8D137</accession>
<dbReference type="SMART" id="SM00827">
    <property type="entry name" value="PKS_AT"/>
    <property type="match status" value="1"/>
</dbReference>
<evidence type="ECO:0000256" key="4">
    <source>
        <dbReference type="ARBA" id="ARBA00023268"/>
    </source>
</evidence>
<dbReference type="SUPFAM" id="SSF52151">
    <property type="entry name" value="FabD/lysophospholipase-like"/>
    <property type="match status" value="1"/>
</dbReference>
<evidence type="ECO:0000256" key="2">
    <source>
        <dbReference type="ARBA" id="ARBA00022553"/>
    </source>
</evidence>